<organism evidence="1">
    <name type="scientific">Tetraodon nigroviridis</name>
    <name type="common">Spotted green pufferfish</name>
    <name type="synonym">Chelonodon nigroviridis</name>
    <dbReference type="NCBI Taxonomy" id="99883"/>
    <lineage>
        <taxon>Eukaryota</taxon>
        <taxon>Metazoa</taxon>
        <taxon>Chordata</taxon>
        <taxon>Craniata</taxon>
        <taxon>Vertebrata</taxon>
        <taxon>Euteleostomi</taxon>
        <taxon>Actinopterygii</taxon>
        <taxon>Neopterygii</taxon>
        <taxon>Teleostei</taxon>
        <taxon>Neoteleostei</taxon>
        <taxon>Acanthomorphata</taxon>
        <taxon>Eupercaria</taxon>
        <taxon>Tetraodontiformes</taxon>
        <taxon>Tetradontoidea</taxon>
        <taxon>Tetraodontidae</taxon>
        <taxon>Tetraodon</taxon>
    </lineage>
</organism>
<gene>
    <name evidence="1" type="ORF">GSTENG00019015001</name>
</gene>
<name>Q4SFN6_TETNG</name>
<protein>
    <submittedName>
        <fullName evidence="1">(spotted green pufferfish) hypothetical protein</fullName>
    </submittedName>
</protein>
<comment type="caution">
    <text evidence="1">The sequence shown here is derived from an EMBL/GenBank/DDBJ whole genome shotgun (WGS) entry which is preliminary data.</text>
</comment>
<accession>Q4SFN6</accession>
<dbReference type="EMBL" id="CAAE01014601">
    <property type="protein sequence ID" value="CAG00546.1"/>
    <property type="molecule type" value="Genomic_DNA"/>
</dbReference>
<reference evidence="1" key="1">
    <citation type="journal article" date="2004" name="Nature">
        <title>Genome duplication in the teleost fish Tetraodon nigroviridis reveals the early vertebrate proto-karyotype.</title>
        <authorList>
            <person name="Jaillon O."/>
            <person name="Aury J.-M."/>
            <person name="Brunet F."/>
            <person name="Petit J.-L."/>
            <person name="Stange-Thomann N."/>
            <person name="Mauceli E."/>
            <person name="Bouneau L."/>
            <person name="Fischer C."/>
            <person name="Ozouf-Costaz C."/>
            <person name="Bernot A."/>
            <person name="Nicaud S."/>
            <person name="Jaffe D."/>
            <person name="Fisher S."/>
            <person name="Lutfalla G."/>
            <person name="Dossat C."/>
            <person name="Segurens B."/>
            <person name="Dasilva C."/>
            <person name="Salanoubat M."/>
            <person name="Levy M."/>
            <person name="Boudet N."/>
            <person name="Castellano S."/>
            <person name="Anthouard V."/>
            <person name="Jubin C."/>
            <person name="Castelli V."/>
            <person name="Katinka M."/>
            <person name="Vacherie B."/>
            <person name="Biemont C."/>
            <person name="Skalli Z."/>
            <person name="Cattolico L."/>
            <person name="Poulain J."/>
            <person name="De Berardinis V."/>
            <person name="Cruaud C."/>
            <person name="Duprat S."/>
            <person name="Brottier P."/>
            <person name="Coutanceau J.-P."/>
            <person name="Gouzy J."/>
            <person name="Parra G."/>
            <person name="Lardier G."/>
            <person name="Chapple C."/>
            <person name="McKernan K.J."/>
            <person name="McEwan P."/>
            <person name="Bosak S."/>
            <person name="Kellis M."/>
            <person name="Volff J.-N."/>
            <person name="Guigo R."/>
            <person name="Zody M.C."/>
            <person name="Mesirov J."/>
            <person name="Lindblad-Toh K."/>
            <person name="Birren B."/>
            <person name="Nusbaum C."/>
            <person name="Kahn D."/>
            <person name="Robinson-Rechavi M."/>
            <person name="Laudet V."/>
            <person name="Schachter V."/>
            <person name="Quetier F."/>
            <person name="Saurin W."/>
            <person name="Scarpelli C."/>
            <person name="Wincker P."/>
            <person name="Lander E.S."/>
            <person name="Weissenbach J."/>
            <person name="Roest Crollius H."/>
        </authorList>
    </citation>
    <scope>NUCLEOTIDE SEQUENCE [LARGE SCALE GENOMIC DNA]</scope>
</reference>
<evidence type="ECO:0000313" key="1">
    <source>
        <dbReference type="EMBL" id="CAG00546.1"/>
    </source>
</evidence>
<reference evidence="1" key="2">
    <citation type="submission" date="2004-02" db="EMBL/GenBank/DDBJ databases">
        <authorList>
            <consortium name="Genoscope"/>
            <consortium name="Whitehead Institute Centre for Genome Research"/>
        </authorList>
    </citation>
    <scope>NUCLEOTIDE SEQUENCE</scope>
</reference>
<dbReference type="KEGG" id="tng:GSTEN00019015G001"/>
<dbReference type="AlphaFoldDB" id="Q4SFN6"/>
<sequence length="28" mass="3111">MAEGADGEEEIQFLRTVSDAVPLSLNRY</sequence>
<proteinExistence type="predicted"/>